<accession>M5FRS4</accession>
<reference evidence="1 2" key="1">
    <citation type="journal article" date="2012" name="Science">
        <title>The Paleozoic origin of enzymatic lignin decomposition reconstructed from 31 fungal genomes.</title>
        <authorList>
            <person name="Floudas D."/>
            <person name="Binder M."/>
            <person name="Riley R."/>
            <person name="Barry K."/>
            <person name="Blanchette R.A."/>
            <person name="Henrissat B."/>
            <person name="Martinez A.T."/>
            <person name="Otillar R."/>
            <person name="Spatafora J.W."/>
            <person name="Yadav J.S."/>
            <person name="Aerts A."/>
            <person name="Benoit I."/>
            <person name="Boyd A."/>
            <person name="Carlson A."/>
            <person name="Copeland A."/>
            <person name="Coutinho P.M."/>
            <person name="de Vries R.P."/>
            <person name="Ferreira P."/>
            <person name="Findley K."/>
            <person name="Foster B."/>
            <person name="Gaskell J."/>
            <person name="Glotzer D."/>
            <person name="Gorecki P."/>
            <person name="Heitman J."/>
            <person name="Hesse C."/>
            <person name="Hori C."/>
            <person name="Igarashi K."/>
            <person name="Jurgens J.A."/>
            <person name="Kallen N."/>
            <person name="Kersten P."/>
            <person name="Kohler A."/>
            <person name="Kuees U."/>
            <person name="Kumar T.K.A."/>
            <person name="Kuo A."/>
            <person name="LaButti K."/>
            <person name="Larrondo L.F."/>
            <person name="Lindquist E."/>
            <person name="Ling A."/>
            <person name="Lombard V."/>
            <person name="Lucas S."/>
            <person name="Lundell T."/>
            <person name="Martin R."/>
            <person name="McLaughlin D.J."/>
            <person name="Morgenstern I."/>
            <person name="Morin E."/>
            <person name="Murat C."/>
            <person name="Nagy L.G."/>
            <person name="Nolan M."/>
            <person name="Ohm R.A."/>
            <person name="Patyshakuliyeva A."/>
            <person name="Rokas A."/>
            <person name="Ruiz-Duenas F.J."/>
            <person name="Sabat G."/>
            <person name="Salamov A."/>
            <person name="Samejima M."/>
            <person name="Schmutz J."/>
            <person name="Slot J.C."/>
            <person name="St John F."/>
            <person name="Stenlid J."/>
            <person name="Sun H."/>
            <person name="Sun S."/>
            <person name="Syed K."/>
            <person name="Tsang A."/>
            <person name="Wiebenga A."/>
            <person name="Young D."/>
            <person name="Pisabarro A."/>
            <person name="Eastwood D.C."/>
            <person name="Martin F."/>
            <person name="Cullen D."/>
            <person name="Grigoriev I.V."/>
            <person name="Hibbett D.S."/>
        </authorList>
    </citation>
    <scope>NUCLEOTIDE SEQUENCE [LARGE SCALE GENOMIC DNA]</scope>
    <source>
        <strain evidence="1 2">DJM-731 SS1</strain>
    </source>
</reference>
<dbReference type="PANTHER" id="PTHR28254">
    <property type="entry name" value="CYTOCHROME B-C1 COMPLEX SUBUNIT 10"/>
    <property type="match status" value="1"/>
</dbReference>
<dbReference type="GeneID" id="63690517"/>
<dbReference type="HOGENOM" id="CLU_152072_2_1_1"/>
<dbReference type="OrthoDB" id="2391627at2759"/>
<protein>
    <submittedName>
        <fullName evidence="1">Uncharacterized protein</fullName>
    </submittedName>
</protein>
<dbReference type="RefSeq" id="XP_040625351.1">
    <property type="nucleotide sequence ID" value="XM_040775455.1"/>
</dbReference>
<keyword evidence="2" id="KW-1185">Reference proteome</keyword>
<dbReference type="GO" id="GO:0005739">
    <property type="term" value="C:mitochondrion"/>
    <property type="evidence" value="ECO:0007669"/>
    <property type="project" value="GOC"/>
</dbReference>
<dbReference type="InterPro" id="IPR019182">
    <property type="entry name" value="Cytochrome_b-c1_su10_fun"/>
</dbReference>
<organism evidence="1 2">
    <name type="scientific">Dacryopinax primogenitus (strain DJM 731)</name>
    <name type="common">Brown rot fungus</name>
    <dbReference type="NCBI Taxonomy" id="1858805"/>
    <lineage>
        <taxon>Eukaryota</taxon>
        <taxon>Fungi</taxon>
        <taxon>Dikarya</taxon>
        <taxon>Basidiomycota</taxon>
        <taxon>Agaricomycotina</taxon>
        <taxon>Dacrymycetes</taxon>
        <taxon>Dacrymycetales</taxon>
        <taxon>Dacrymycetaceae</taxon>
        <taxon>Dacryopinax</taxon>
    </lineage>
</organism>
<proteinExistence type="predicted"/>
<dbReference type="PANTHER" id="PTHR28254:SF1">
    <property type="entry name" value="CYTOCHROME B-C1 COMPLEX SUBUNIT 10, MITOCHONDRIAL"/>
    <property type="match status" value="1"/>
</dbReference>
<dbReference type="STRING" id="1858805.M5FRS4"/>
<dbReference type="Proteomes" id="UP000030653">
    <property type="component" value="Unassembled WGS sequence"/>
</dbReference>
<evidence type="ECO:0000313" key="1">
    <source>
        <dbReference type="EMBL" id="EJT98453.1"/>
    </source>
</evidence>
<name>M5FRS4_DACPD</name>
<dbReference type="Pfam" id="PF09796">
    <property type="entry name" value="QCR10"/>
    <property type="match status" value="1"/>
</dbReference>
<gene>
    <name evidence="1" type="ORF">DACRYDRAFT_57596</name>
</gene>
<dbReference type="GO" id="GO:0006122">
    <property type="term" value="P:mitochondrial electron transport, ubiquinol to cytochrome c"/>
    <property type="evidence" value="ECO:0007669"/>
    <property type="project" value="InterPro"/>
</dbReference>
<sequence>MPWLAPLCLWGAAAGTFVTLLMSPVPLFQKDVLLKIPGIKDFFEDTTPISDKPF</sequence>
<dbReference type="EMBL" id="JH795873">
    <property type="protein sequence ID" value="EJT98453.1"/>
    <property type="molecule type" value="Genomic_DNA"/>
</dbReference>
<evidence type="ECO:0000313" key="2">
    <source>
        <dbReference type="Proteomes" id="UP000030653"/>
    </source>
</evidence>
<dbReference type="AlphaFoldDB" id="M5FRS4"/>